<comment type="caution">
    <text evidence="1">The sequence shown here is derived from an EMBL/GenBank/DDBJ whole genome shotgun (WGS) entry which is preliminary data.</text>
</comment>
<protein>
    <submittedName>
        <fullName evidence="1">Uncharacterized protein</fullName>
    </submittedName>
</protein>
<dbReference type="AlphaFoldDB" id="A0A8J3ZKY0"/>
<organism evidence="1 2">
    <name type="scientific">Virgisporangium ochraceum</name>
    <dbReference type="NCBI Taxonomy" id="65505"/>
    <lineage>
        <taxon>Bacteria</taxon>
        <taxon>Bacillati</taxon>
        <taxon>Actinomycetota</taxon>
        <taxon>Actinomycetes</taxon>
        <taxon>Micromonosporales</taxon>
        <taxon>Micromonosporaceae</taxon>
        <taxon>Virgisporangium</taxon>
    </lineage>
</organism>
<evidence type="ECO:0000313" key="2">
    <source>
        <dbReference type="Proteomes" id="UP000635606"/>
    </source>
</evidence>
<gene>
    <name evidence="1" type="ORF">Voc01_011460</name>
</gene>
<dbReference type="Proteomes" id="UP000635606">
    <property type="component" value="Unassembled WGS sequence"/>
</dbReference>
<keyword evidence="2" id="KW-1185">Reference proteome</keyword>
<reference evidence="1" key="1">
    <citation type="submission" date="2021-01" db="EMBL/GenBank/DDBJ databases">
        <title>Whole genome shotgun sequence of Virgisporangium ochraceum NBRC 16418.</title>
        <authorList>
            <person name="Komaki H."/>
            <person name="Tamura T."/>
        </authorList>
    </citation>
    <scope>NUCLEOTIDE SEQUENCE</scope>
    <source>
        <strain evidence="1">NBRC 16418</strain>
    </source>
</reference>
<dbReference type="EMBL" id="BOPH01000017">
    <property type="protein sequence ID" value="GIJ66229.1"/>
    <property type="molecule type" value="Genomic_DNA"/>
</dbReference>
<dbReference type="RefSeq" id="WP_203926212.1">
    <property type="nucleotide sequence ID" value="NZ_BOPH01000017.1"/>
</dbReference>
<evidence type="ECO:0000313" key="1">
    <source>
        <dbReference type="EMBL" id="GIJ66229.1"/>
    </source>
</evidence>
<proteinExistence type="predicted"/>
<accession>A0A8J3ZKY0</accession>
<sequence length="139" mass="15433">MTETMYTRDLRVIWWPSHEAFTLPDAEHPWTVARSGDTGLWHGYDAHGDASMDVSRKTHPDEVIHGIIGEPQDATNEEAFLLLAAQSEPMPQSVAYDTLAAGKEMDHLIERGLFEQVIHNEVTYCQLTEAGAAKAAMLA</sequence>
<name>A0A8J3ZKY0_9ACTN</name>